<protein>
    <submittedName>
        <fullName evidence="2">Amidase</fullName>
    </submittedName>
</protein>
<gene>
    <name evidence="2" type="ORF">C4K03_3161</name>
</gene>
<sequence length="366" mass="38472">MSPLVIEGCIGGPGRTVAIKDSLDVAGWPTRCGSRAFEHAPPAQDHATVVEALLDDGWQIIGKTVLHELAFGVTGINEWAGTPVNPQAPDRIPGGSSSGSAVIVAQGNVDVALGTDTGGSVRMPAACCGVLGLKPSFGRLSRHGVYPASSSLDVVGPMARDLETIVAAMTSMDSTFSAHKPLGKFRVGLVNVSCDPAIEQAIRDEMNRRGWAWEVVTLPLLDQAFEAALTVINAETWAAYGHYTGQALLGADIEARLLRAANTDAVAVQAADAVRMAFSEQVDHLLERFDTLVLPSLPRLPPLLVDVCKGESVIDLTRFLRPFNLSGHPALSVPIPYPGSSIKTSLQLIGAKGDDARLCAIAGAFL</sequence>
<dbReference type="RefSeq" id="WP_003173916.1">
    <property type="nucleotide sequence ID" value="NZ_CP027754.1"/>
</dbReference>
<dbReference type="Pfam" id="PF01425">
    <property type="entry name" value="Amidase"/>
    <property type="match status" value="1"/>
</dbReference>
<proteinExistence type="predicted"/>
<reference evidence="2 3" key="1">
    <citation type="submission" date="2018-03" db="EMBL/GenBank/DDBJ databases">
        <title>Diversity of phytobeneficial traits revealed by whole-genome analysis of worldwide-isolated phenazine-producing Pseudomonas spp.</title>
        <authorList>
            <person name="Biessy A."/>
            <person name="Novinscak A."/>
            <person name="Blom J."/>
            <person name="Leger G."/>
            <person name="Thomashow L.S."/>
            <person name="Cazorla F.M."/>
            <person name="Josic D."/>
            <person name="Filion M."/>
        </authorList>
    </citation>
    <scope>NUCLEOTIDE SEQUENCE [LARGE SCALE GENOMIC DNA]</scope>
    <source>
        <strain evidence="2 3">30B</strain>
    </source>
</reference>
<dbReference type="SUPFAM" id="SSF75304">
    <property type="entry name" value="Amidase signature (AS) enzymes"/>
    <property type="match status" value="1"/>
</dbReference>
<dbReference type="AlphaFoldDB" id="A0A3G7U9S8"/>
<dbReference type="PANTHER" id="PTHR11895">
    <property type="entry name" value="TRANSAMIDASE"/>
    <property type="match status" value="1"/>
</dbReference>
<dbReference type="GO" id="GO:0003824">
    <property type="term" value="F:catalytic activity"/>
    <property type="evidence" value="ECO:0007669"/>
    <property type="project" value="InterPro"/>
</dbReference>
<dbReference type="InterPro" id="IPR036928">
    <property type="entry name" value="AS_sf"/>
</dbReference>
<evidence type="ECO:0000313" key="2">
    <source>
        <dbReference type="EMBL" id="AZE55316.1"/>
    </source>
</evidence>
<dbReference type="InterPro" id="IPR000120">
    <property type="entry name" value="Amidase"/>
</dbReference>
<feature type="domain" description="Amidase" evidence="1">
    <location>
        <begin position="17"/>
        <end position="359"/>
    </location>
</feature>
<accession>A0A3G7U9S8</accession>
<dbReference type="PROSITE" id="PS00571">
    <property type="entry name" value="AMIDASES"/>
    <property type="match status" value="1"/>
</dbReference>
<name>A0A3G7U9S8_9PSED</name>
<evidence type="ECO:0000259" key="1">
    <source>
        <dbReference type="Pfam" id="PF01425"/>
    </source>
</evidence>
<dbReference type="Gene3D" id="3.90.1300.10">
    <property type="entry name" value="Amidase signature (AS) domain"/>
    <property type="match status" value="1"/>
</dbReference>
<dbReference type="EMBL" id="CP027754">
    <property type="protein sequence ID" value="AZE55316.1"/>
    <property type="molecule type" value="Genomic_DNA"/>
</dbReference>
<evidence type="ECO:0000313" key="3">
    <source>
        <dbReference type="Proteomes" id="UP000268696"/>
    </source>
</evidence>
<dbReference type="PANTHER" id="PTHR11895:SF151">
    <property type="entry name" value="GLUTAMYL-TRNA(GLN) AMIDOTRANSFERASE SUBUNIT A"/>
    <property type="match status" value="1"/>
</dbReference>
<dbReference type="InterPro" id="IPR023631">
    <property type="entry name" value="Amidase_dom"/>
</dbReference>
<organism evidence="2 3">
    <name type="scientific">Pseudomonas synxantha</name>
    <dbReference type="NCBI Taxonomy" id="47883"/>
    <lineage>
        <taxon>Bacteria</taxon>
        <taxon>Pseudomonadati</taxon>
        <taxon>Pseudomonadota</taxon>
        <taxon>Gammaproteobacteria</taxon>
        <taxon>Pseudomonadales</taxon>
        <taxon>Pseudomonadaceae</taxon>
        <taxon>Pseudomonas</taxon>
    </lineage>
</organism>
<dbReference type="Proteomes" id="UP000268696">
    <property type="component" value="Chromosome"/>
</dbReference>
<dbReference type="InterPro" id="IPR020556">
    <property type="entry name" value="Amidase_CS"/>
</dbReference>